<keyword evidence="3" id="KW-1185">Reference proteome</keyword>
<dbReference type="EMBL" id="JBFCZG010000009">
    <property type="protein sequence ID" value="KAL3418720.1"/>
    <property type="molecule type" value="Genomic_DNA"/>
</dbReference>
<sequence>MTQLILESSSNNSAAASHQDQGHPTDQNPSSQTDTTEKATLQQPIERVLLDHYLEERSCNAIWDIWPSAHTFTDEEKEEFLQGSNGPLPDDEEDDFADEPVSKYNPADPTPEWAKPEAWTDEKDSKGRTI</sequence>
<protein>
    <submittedName>
        <fullName evidence="2">Uncharacterized protein</fullName>
    </submittedName>
</protein>
<name>A0ABR4P616_9HELO</name>
<gene>
    <name evidence="2" type="ORF">PVAG01_10436</name>
</gene>
<evidence type="ECO:0000313" key="2">
    <source>
        <dbReference type="EMBL" id="KAL3418720.1"/>
    </source>
</evidence>
<feature type="compositionally biased region" description="Basic and acidic residues" evidence="1">
    <location>
        <begin position="114"/>
        <end position="130"/>
    </location>
</feature>
<feature type="region of interest" description="Disordered" evidence="1">
    <location>
        <begin position="1"/>
        <end position="42"/>
    </location>
</feature>
<feature type="compositionally biased region" description="Polar residues" evidence="1">
    <location>
        <begin position="18"/>
        <end position="42"/>
    </location>
</feature>
<evidence type="ECO:0000256" key="1">
    <source>
        <dbReference type="SAM" id="MobiDB-lite"/>
    </source>
</evidence>
<accession>A0ABR4P616</accession>
<feature type="compositionally biased region" description="Low complexity" evidence="1">
    <location>
        <begin position="8"/>
        <end position="17"/>
    </location>
</feature>
<reference evidence="2 3" key="1">
    <citation type="submission" date="2024-06" db="EMBL/GenBank/DDBJ databases">
        <title>Complete genome of Phlyctema vagabunda strain 19-DSS-EL-015.</title>
        <authorList>
            <person name="Fiorenzani C."/>
        </authorList>
    </citation>
    <scope>NUCLEOTIDE SEQUENCE [LARGE SCALE GENOMIC DNA]</scope>
    <source>
        <strain evidence="2 3">19-DSS-EL-015</strain>
    </source>
</reference>
<feature type="compositionally biased region" description="Acidic residues" evidence="1">
    <location>
        <begin position="89"/>
        <end position="98"/>
    </location>
</feature>
<organism evidence="2 3">
    <name type="scientific">Phlyctema vagabunda</name>
    <dbReference type="NCBI Taxonomy" id="108571"/>
    <lineage>
        <taxon>Eukaryota</taxon>
        <taxon>Fungi</taxon>
        <taxon>Dikarya</taxon>
        <taxon>Ascomycota</taxon>
        <taxon>Pezizomycotina</taxon>
        <taxon>Leotiomycetes</taxon>
        <taxon>Helotiales</taxon>
        <taxon>Dermateaceae</taxon>
        <taxon>Phlyctema</taxon>
    </lineage>
</organism>
<dbReference type="Proteomes" id="UP001629113">
    <property type="component" value="Unassembled WGS sequence"/>
</dbReference>
<comment type="caution">
    <text evidence="2">The sequence shown here is derived from an EMBL/GenBank/DDBJ whole genome shotgun (WGS) entry which is preliminary data.</text>
</comment>
<proteinExistence type="predicted"/>
<evidence type="ECO:0000313" key="3">
    <source>
        <dbReference type="Proteomes" id="UP001629113"/>
    </source>
</evidence>
<feature type="region of interest" description="Disordered" evidence="1">
    <location>
        <begin position="74"/>
        <end position="130"/>
    </location>
</feature>